<organism evidence="6 7">
    <name type="scientific">Bizionia paragorgiae</name>
    <dbReference type="NCBI Taxonomy" id="283786"/>
    <lineage>
        <taxon>Bacteria</taxon>
        <taxon>Pseudomonadati</taxon>
        <taxon>Bacteroidota</taxon>
        <taxon>Flavobacteriia</taxon>
        <taxon>Flavobacteriales</taxon>
        <taxon>Flavobacteriaceae</taxon>
        <taxon>Bizionia</taxon>
    </lineage>
</organism>
<dbReference type="SUPFAM" id="SSF116734">
    <property type="entry name" value="DNA methylase specificity domain"/>
    <property type="match status" value="2"/>
</dbReference>
<feature type="coiled-coil region" evidence="4">
    <location>
        <begin position="367"/>
        <end position="394"/>
    </location>
</feature>
<dbReference type="RefSeq" id="WP_177165320.1">
    <property type="nucleotide sequence ID" value="NZ_FNQK01000013.1"/>
</dbReference>
<dbReference type="Pfam" id="PF01420">
    <property type="entry name" value="Methylase_S"/>
    <property type="match status" value="2"/>
</dbReference>
<evidence type="ECO:0000313" key="6">
    <source>
        <dbReference type="EMBL" id="SEA43832.1"/>
    </source>
</evidence>
<gene>
    <name evidence="6" type="ORF">SAMN04487990_11364</name>
</gene>
<evidence type="ECO:0000313" key="7">
    <source>
        <dbReference type="Proteomes" id="UP000198846"/>
    </source>
</evidence>
<feature type="domain" description="Type I restriction modification DNA specificity" evidence="5">
    <location>
        <begin position="300"/>
        <end position="384"/>
    </location>
</feature>
<evidence type="ECO:0000256" key="1">
    <source>
        <dbReference type="ARBA" id="ARBA00010923"/>
    </source>
</evidence>
<dbReference type="InterPro" id="IPR000055">
    <property type="entry name" value="Restrct_endonuc_typeI_TRD"/>
</dbReference>
<comment type="similarity">
    <text evidence="1">Belongs to the type-I restriction system S methylase family.</text>
</comment>
<name>A0A1H4B7L6_BIZPA</name>
<dbReference type="GO" id="GO:0003677">
    <property type="term" value="F:DNA binding"/>
    <property type="evidence" value="ECO:0007669"/>
    <property type="project" value="UniProtKB-KW"/>
</dbReference>
<dbReference type="CDD" id="cd16961">
    <property type="entry name" value="RMtype1_S_TRD-CR_like"/>
    <property type="match status" value="1"/>
</dbReference>
<accession>A0A1H4B7L6</accession>
<keyword evidence="4" id="KW-0175">Coiled coil</keyword>
<dbReference type="Gene3D" id="3.90.220.20">
    <property type="entry name" value="DNA methylase specificity domains"/>
    <property type="match status" value="2"/>
</dbReference>
<dbReference type="Proteomes" id="UP000198846">
    <property type="component" value="Unassembled WGS sequence"/>
</dbReference>
<dbReference type="AlphaFoldDB" id="A0A1H4B7L6"/>
<keyword evidence="2" id="KW-0680">Restriction system</keyword>
<dbReference type="Gene3D" id="1.10.287.1120">
    <property type="entry name" value="Bipartite methylase S protein"/>
    <property type="match status" value="1"/>
</dbReference>
<dbReference type="EMBL" id="FNQK01000013">
    <property type="protein sequence ID" value="SEA43832.1"/>
    <property type="molecule type" value="Genomic_DNA"/>
</dbReference>
<dbReference type="InterPro" id="IPR052021">
    <property type="entry name" value="Type-I_RS_S_subunit"/>
</dbReference>
<evidence type="ECO:0000256" key="2">
    <source>
        <dbReference type="ARBA" id="ARBA00022747"/>
    </source>
</evidence>
<evidence type="ECO:0000256" key="4">
    <source>
        <dbReference type="SAM" id="Coils"/>
    </source>
</evidence>
<reference evidence="6 7" key="1">
    <citation type="submission" date="2016-10" db="EMBL/GenBank/DDBJ databases">
        <authorList>
            <person name="de Groot N.N."/>
        </authorList>
    </citation>
    <scope>NUCLEOTIDE SEQUENCE [LARGE SCALE GENOMIC DNA]</scope>
    <source>
        <strain evidence="6 7">DSM 23842</strain>
    </source>
</reference>
<keyword evidence="3" id="KW-0238">DNA-binding</keyword>
<dbReference type="CDD" id="cd17263">
    <property type="entry name" value="RMtype1_S_AbaB8300I-TRD1-CR1_like"/>
    <property type="match status" value="1"/>
</dbReference>
<dbReference type="InterPro" id="IPR044946">
    <property type="entry name" value="Restrct_endonuc_typeI_TRD_sf"/>
</dbReference>
<dbReference type="PANTHER" id="PTHR30408">
    <property type="entry name" value="TYPE-1 RESTRICTION ENZYME ECOKI SPECIFICITY PROTEIN"/>
    <property type="match status" value="1"/>
</dbReference>
<dbReference type="STRING" id="283786.SAMN04487990_11364"/>
<evidence type="ECO:0000256" key="3">
    <source>
        <dbReference type="ARBA" id="ARBA00023125"/>
    </source>
</evidence>
<feature type="domain" description="Type I restriction modification DNA specificity" evidence="5">
    <location>
        <begin position="21"/>
        <end position="185"/>
    </location>
</feature>
<evidence type="ECO:0000259" key="5">
    <source>
        <dbReference type="Pfam" id="PF01420"/>
    </source>
</evidence>
<dbReference type="PANTHER" id="PTHR30408:SF12">
    <property type="entry name" value="TYPE I RESTRICTION ENZYME MJAVIII SPECIFICITY SUBUNIT"/>
    <property type="match status" value="1"/>
</dbReference>
<keyword evidence="7" id="KW-1185">Reference proteome</keyword>
<dbReference type="GO" id="GO:0009307">
    <property type="term" value="P:DNA restriction-modification system"/>
    <property type="evidence" value="ECO:0007669"/>
    <property type="project" value="UniProtKB-KW"/>
</dbReference>
<proteinExistence type="inferred from homology"/>
<sequence length="406" mass="46724">MENTITENKPGYKKTKLGWIPEDWENSNIGSEIKFTGGSQPPRSTFVFEEMEGYTRLIQTRDYRTDRYKTYVKTILTNKFCDKDDIMIGRYGPPIFQIFRGLKGAYNVALIKAEPKRDNLFKEYLWYFLNRRDLRAYLESLSQRSGGQTGVEMDLLKTYHFPLPPLPEQKAIANCLSTWDTAITKLDALIKAKQKLKKALMQQLLSGKKRLPGFVEEWEGKRLDFFFNERSERNNLNLPLLSIGEAGVYPQDDSNKKDTSNSDKSKYKKICVGDIGYNTMRMWQGRSALSGLEGIVSPAYTIVKPKNNTDSKFFAYLFKDPAIIHRFYRNSQGMVSDTLNCKFKDFAIIKLMLPTNKSEQTAIAQVLNTADEEINLLTAQRKQLQLQKKGLMQQLLTGKKRLKTNG</sequence>
<protein>
    <submittedName>
        <fullName evidence="6">Type I restriction modification DNA specificity domain-containing protein</fullName>
    </submittedName>
</protein>